<evidence type="ECO:0000313" key="3">
    <source>
        <dbReference type="EMBL" id="EXJ75996.1"/>
    </source>
</evidence>
<dbReference type="Pfam" id="PF00646">
    <property type="entry name" value="F-box"/>
    <property type="match status" value="1"/>
</dbReference>
<dbReference type="InterPro" id="IPR001810">
    <property type="entry name" value="F-box_dom"/>
</dbReference>
<dbReference type="HOGENOM" id="CLU_011742_0_0_1"/>
<dbReference type="SMART" id="SM00256">
    <property type="entry name" value="FBOX"/>
    <property type="match status" value="2"/>
</dbReference>
<dbReference type="SUPFAM" id="SSF82171">
    <property type="entry name" value="DPP6 N-terminal domain-like"/>
    <property type="match status" value="1"/>
</dbReference>
<dbReference type="InterPro" id="IPR036047">
    <property type="entry name" value="F-box-like_dom_sf"/>
</dbReference>
<reference evidence="3 4" key="1">
    <citation type="submission" date="2013-03" db="EMBL/GenBank/DDBJ databases">
        <title>The Genome Sequence of Cladophialophora psammophila CBS 110553.</title>
        <authorList>
            <consortium name="The Broad Institute Genomics Platform"/>
            <person name="Cuomo C."/>
            <person name="de Hoog S."/>
            <person name="Gorbushina A."/>
            <person name="Walker B."/>
            <person name="Young S.K."/>
            <person name="Zeng Q."/>
            <person name="Gargeya S."/>
            <person name="Fitzgerald M."/>
            <person name="Haas B."/>
            <person name="Abouelleil A."/>
            <person name="Allen A.W."/>
            <person name="Alvarado L."/>
            <person name="Arachchi H.M."/>
            <person name="Berlin A.M."/>
            <person name="Chapman S.B."/>
            <person name="Gainer-Dewar J."/>
            <person name="Goldberg J."/>
            <person name="Griggs A."/>
            <person name="Gujja S."/>
            <person name="Hansen M."/>
            <person name="Howarth C."/>
            <person name="Imamovic A."/>
            <person name="Ireland A."/>
            <person name="Larimer J."/>
            <person name="McCowan C."/>
            <person name="Murphy C."/>
            <person name="Pearson M."/>
            <person name="Poon T.W."/>
            <person name="Priest M."/>
            <person name="Roberts A."/>
            <person name="Saif S."/>
            <person name="Shea T."/>
            <person name="Sisk P."/>
            <person name="Sykes S."/>
            <person name="Wortman J."/>
            <person name="Nusbaum C."/>
            <person name="Birren B."/>
        </authorList>
    </citation>
    <scope>NUCLEOTIDE SEQUENCE [LARGE SCALE GENOMIC DNA]</scope>
    <source>
        <strain evidence="3 4">CBS 110553</strain>
    </source>
</reference>
<feature type="compositionally biased region" description="Basic and acidic residues" evidence="1">
    <location>
        <begin position="982"/>
        <end position="1001"/>
    </location>
</feature>
<evidence type="ECO:0000256" key="1">
    <source>
        <dbReference type="SAM" id="MobiDB-lite"/>
    </source>
</evidence>
<organism evidence="3 4">
    <name type="scientific">Cladophialophora psammophila CBS 110553</name>
    <dbReference type="NCBI Taxonomy" id="1182543"/>
    <lineage>
        <taxon>Eukaryota</taxon>
        <taxon>Fungi</taxon>
        <taxon>Dikarya</taxon>
        <taxon>Ascomycota</taxon>
        <taxon>Pezizomycotina</taxon>
        <taxon>Eurotiomycetes</taxon>
        <taxon>Chaetothyriomycetidae</taxon>
        <taxon>Chaetothyriales</taxon>
        <taxon>Herpotrichiellaceae</taxon>
        <taxon>Cladophialophora</taxon>
    </lineage>
</organism>
<keyword evidence="4" id="KW-1185">Reference proteome</keyword>
<feature type="region of interest" description="Disordered" evidence="1">
    <location>
        <begin position="544"/>
        <end position="586"/>
    </location>
</feature>
<feature type="domain" description="F-box" evidence="2">
    <location>
        <begin position="283"/>
        <end position="329"/>
    </location>
</feature>
<dbReference type="Gene3D" id="1.20.1280.50">
    <property type="match status" value="1"/>
</dbReference>
<dbReference type="OrthoDB" id="1689567at2759"/>
<dbReference type="RefSeq" id="XP_007739313.1">
    <property type="nucleotide sequence ID" value="XM_007741123.1"/>
</dbReference>
<evidence type="ECO:0000313" key="4">
    <source>
        <dbReference type="Proteomes" id="UP000019471"/>
    </source>
</evidence>
<name>W9XGC5_9EURO</name>
<dbReference type="CDD" id="cd09917">
    <property type="entry name" value="F-box_SF"/>
    <property type="match status" value="1"/>
</dbReference>
<dbReference type="Proteomes" id="UP000019471">
    <property type="component" value="Unassembled WGS sequence"/>
</dbReference>
<sequence length="1010" mass="111115">MLYRPSACGNTGDKVFSTRHRAEIMNRWQQGARQKLIQLADRLEQQQGLESRRCVGHTKQSSALDSRTVPPALGFEILQCTIPSNQEMHEPEGYGTERHRSSVLDTMDGACEGADDPTSATISRTSSAADLKTQPMRSSVVHFLSDDHLNWRERERATFVNPFSPEELSSRKTSTSSEATEYLRPNAFAGHRDTLARLTYFAAGSGDDEDISDCDTDSFLTALTRQPSMGGISRRASNAGASLDIFYPQRVVENVLKHVTFDDYKAMRLVCRQWHATLPRPSFPGAYRLPREILKEVFSYLSPSDFEAARHTCKSWFLASLDRKVLEPMLRASGCQTALAMDLEQAQGCFVAKRRSWDTRLGPMQTDAENVIDKEWLCSKRLATESRLSPDWRGSSLSGDSFPSSRLSIIEEVDFCKIMASHALPIKPRFTVSACGRFVLVVSGGDISVYSLSNSERSLAPVVRLATGIDVLKVSMDTSSGRWSVAALLAGRVGMLWDLNGRHIQTRYRNSSGDTVSLRMQTYIHNSVDCEPSRLASVNLPISSQETHASDASDSDLAPTTPENYTSPPTALLTPPSVWDEHMPSSESPKEIVNRLGISIETRATAVFTDLGSVDDQPRSVAICPSGNSVAFGCRMGLELHWVNVLAGVRFNRWLPLAAPSDYLYFLPRRRGVDSGRKLRLISSAAGPAVAQLVRSDSTPAKWKYWPTPAAFGRRQSLTRLFFGNLPFPTPAGDSGESSSSASPPRPDQVQGVLRTIECDHFHAIPVSDGIHLIFINPGLGSLCLGSDASLGGPTNLVSKIVFIPPPGQGHQKPTPRRYAVGKALGWGLRLVVAYDDDQVVLYSIPSDVFGQLQDQRSPIDVWDENSGVLGQSDLIMDSLMNRDESGAPSDSAVQQTPESDNNYVNEPLQVAGSVIARVTGQVVDDIAVSSENGGLSVWIFYGNGLAALHSIYAPRRHQVRRRFVAENGFIWDCDKEMSAEAKSDRRLAKGKERADEEAKHVRWAGQEDC</sequence>
<dbReference type="eggNOG" id="ENOG502SHIS">
    <property type="taxonomic scope" value="Eukaryota"/>
</dbReference>
<gene>
    <name evidence="3" type="ORF">A1O5_00504</name>
</gene>
<dbReference type="SUPFAM" id="SSF81383">
    <property type="entry name" value="F-box domain"/>
    <property type="match status" value="1"/>
</dbReference>
<dbReference type="EMBL" id="AMGX01000001">
    <property type="protein sequence ID" value="EXJ75996.1"/>
    <property type="molecule type" value="Genomic_DNA"/>
</dbReference>
<dbReference type="GeneID" id="19185240"/>
<protein>
    <recommendedName>
        <fullName evidence="2">F-box domain-containing protein</fullName>
    </recommendedName>
</protein>
<dbReference type="AlphaFoldDB" id="W9XGC5"/>
<proteinExistence type="predicted"/>
<dbReference type="PROSITE" id="PS50181">
    <property type="entry name" value="FBOX"/>
    <property type="match status" value="1"/>
</dbReference>
<feature type="region of interest" description="Disordered" evidence="1">
    <location>
        <begin position="982"/>
        <end position="1010"/>
    </location>
</feature>
<comment type="caution">
    <text evidence="3">The sequence shown here is derived from an EMBL/GenBank/DDBJ whole genome shotgun (WGS) entry which is preliminary data.</text>
</comment>
<feature type="region of interest" description="Disordered" evidence="1">
    <location>
        <begin position="885"/>
        <end position="904"/>
    </location>
</feature>
<evidence type="ECO:0000259" key="2">
    <source>
        <dbReference type="PROSITE" id="PS50181"/>
    </source>
</evidence>
<feature type="compositionally biased region" description="Polar residues" evidence="1">
    <location>
        <begin position="892"/>
        <end position="904"/>
    </location>
</feature>
<dbReference type="Pfam" id="PF12937">
    <property type="entry name" value="F-box-like"/>
    <property type="match status" value="1"/>
</dbReference>
<feature type="compositionally biased region" description="Low complexity" evidence="1">
    <location>
        <begin position="566"/>
        <end position="577"/>
    </location>
</feature>
<accession>W9XGC5</accession>